<evidence type="ECO:0000313" key="2">
    <source>
        <dbReference type="Proteomes" id="UP000540519"/>
    </source>
</evidence>
<organism evidence="1 2">
    <name type="scientific">Zobellia amurskyensis</name>
    <dbReference type="NCBI Taxonomy" id="248905"/>
    <lineage>
        <taxon>Bacteria</taxon>
        <taxon>Pseudomonadati</taxon>
        <taxon>Bacteroidota</taxon>
        <taxon>Flavobacteriia</taxon>
        <taxon>Flavobacteriales</taxon>
        <taxon>Flavobacteriaceae</taxon>
        <taxon>Zobellia</taxon>
    </lineage>
</organism>
<accession>A0A7X2ZR13</accession>
<proteinExistence type="predicted"/>
<evidence type="ECO:0000313" key="1">
    <source>
        <dbReference type="EMBL" id="MUH34807.1"/>
    </source>
</evidence>
<dbReference type="AlphaFoldDB" id="A0A7X2ZR13"/>
<dbReference type="EMBL" id="RCNR01000004">
    <property type="protein sequence ID" value="MUH34807.1"/>
    <property type="molecule type" value="Genomic_DNA"/>
</dbReference>
<gene>
    <name evidence="1" type="ORF">D9O36_03040</name>
</gene>
<sequence>MTFNWIAGREIDERLHRLCIELEYEFRPKIIKFLIANFDMEGCSDFSCFHFDVNLVSKRVTLSDDTPLIYLQQIKPDFDQKLKLAFANN</sequence>
<dbReference type="Proteomes" id="UP000540519">
    <property type="component" value="Unassembled WGS sequence"/>
</dbReference>
<comment type="caution">
    <text evidence="1">The sequence shown here is derived from an EMBL/GenBank/DDBJ whole genome shotgun (WGS) entry which is preliminary data.</text>
</comment>
<keyword evidence="2" id="KW-1185">Reference proteome</keyword>
<name>A0A7X2ZR13_9FLAO</name>
<dbReference type="OrthoDB" id="1448873at2"/>
<protein>
    <submittedName>
        <fullName evidence="1">Uncharacterized protein</fullName>
    </submittedName>
</protein>
<reference evidence="1 2" key="1">
    <citation type="journal article" date="2019" name="Mar. Drugs">
        <title>Comparative Genomics and CAZyme Genome Repertoires of Marine Zobellia amurskyensis KMM 3526(T) and Zobellia laminariae KMM 3676(T).</title>
        <authorList>
            <person name="Chernysheva N."/>
            <person name="Bystritskaya E."/>
            <person name="Stenkova A."/>
            <person name="Golovkin I."/>
            <person name="Nedashkovskaya O."/>
            <person name="Isaeva M."/>
        </authorList>
    </citation>
    <scope>NUCLEOTIDE SEQUENCE [LARGE SCALE GENOMIC DNA]</scope>
    <source>
        <strain evidence="1 2">KMM 3526</strain>
    </source>
</reference>
<dbReference type="RefSeq" id="WP_038238511.1">
    <property type="nucleotide sequence ID" value="NZ_RCNR01000004.1"/>
</dbReference>